<evidence type="ECO:0000313" key="1">
    <source>
        <dbReference type="EMBL" id="KAK1734528.1"/>
    </source>
</evidence>
<dbReference type="Gene3D" id="3.80.10.10">
    <property type="entry name" value="Ribonuclease Inhibitor"/>
    <property type="match status" value="1"/>
</dbReference>
<comment type="caution">
    <text evidence="1">The sequence shown here is derived from an EMBL/GenBank/DDBJ whole genome shotgun (WGS) entry which is preliminary data.</text>
</comment>
<name>A0AAD8XVN0_9STRA</name>
<dbReference type="SUPFAM" id="SSF52047">
    <property type="entry name" value="RNI-like"/>
    <property type="match status" value="1"/>
</dbReference>
<gene>
    <name evidence="1" type="ORF">QTG54_014776</name>
</gene>
<evidence type="ECO:0000313" key="2">
    <source>
        <dbReference type="Proteomes" id="UP001224775"/>
    </source>
</evidence>
<reference evidence="1" key="1">
    <citation type="submission" date="2023-06" db="EMBL/GenBank/DDBJ databases">
        <title>Survivors Of The Sea: Transcriptome response of Skeletonema marinoi to long-term dormancy.</title>
        <authorList>
            <person name="Pinder M.I.M."/>
            <person name="Kourtchenko O."/>
            <person name="Robertson E.K."/>
            <person name="Larsson T."/>
            <person name="Maumus F."/>
            <person name="Osuna-Cruz C.M."/>
            <person name="Vancaester E."/>
            <person name="Stenow R."/>
            <person name="Vandepoele K."/>
            <person name="Ploug H."/>
            <person name="Bruchert V."/>
            <person name="Godhe A."/>
            <person name="Topel M."/>
        </authorList>
    </citation>
    <scope>NUCLEOTIDE SEQUENCE</scope>
    <source>
        <strain evidence="1">R05AC</strain>
    </source>
</reference>
<dbReference type="AlphaFoldDB" id="A0AAD8XVN0"/>
<protein>
    <submittedName>
        <fullName evidence="1">Uncharacterized protein</fullName>
    </submittedName>
</protein>
<keyword evidence="2" id="KW-1185">Reference proteome</keyword>
<organism evidence="1 2">
    <name type="scientific">Skeletonema marinoi</name>
    <dbReference type="NCBI Taxonomy" id="267567"/>
    <lineage>
        <taxon>Eukaryota</taxon>
        <taxon>Sar</taxon>
        <taxon>Stramenopiles</taxon>
        <taxon>Ochrophyta</taxon>
        <taxon>Bacillariophyta</taxon>
        <taxon>Coscinodiscophyceae</taxon>
        <taxon>Thalassiosirophycidae</taxon>
        <taxon>Thalassiosirales</taxon>
        <taxon>Skeletonemataceae</taxon>
        <taxon>Skeletonema</taxon>
        <taxon>Skeletonema marinoi-dohrnii complex</taxon>
    </lineage>
</organism>
<dbReference type="InterPro" id="IPR032675">
    <property type="entry name" value="LRR_dom_sf"/>
</dbReference>
<dbReference type="Proteomes" id="UP001224775">
    <property type="component" value="Unassembled WGS sequence"/>
</dbReference>
<sequence length="414" mass="47623">MPRLQKKQKLEGNVAALTDEAAGDDSLTSALDILGTDELAHIFGFLPPNDIMRARLNKKMRDAAKTTIVPPVEFIVDSVDKYNSAAAMASAMPNLQQISFSELDSRHKYIDGEDPDEHTARFTTNWITHDIEIISNFRMLRSLNIETEHFLNGRYPFLFNFPLLNKLSITKSWDLKWDLEELARLPVLKELHLEWNPQLTGNINSLRALKDILEKVEIIDCKKVEGSFMDLADFPHLTKLDLRDTDITGGIREIGERDFPVLKSLSLPKDVYGGYGQEFLSVSDAHDTISVLYSFRKRRFSSLLKDWSGKLSEDSPDWYDADRRAVYNPAPMYVLFVEAGSRVGYRWETAHDVPTVCEVNWLDPEPHRYSSDYEQYIEELEEINEQVDIYRGYTQPPTEDECKRLLAEFMVDLS</sequence>
<proteinExistence type="predicted"/>
<dbReference type="EMBL" id="JATAAI010000038">
    <property type="protein sequence ID" value="KAK1734528.1"/>
    <property type="molecule type" value="Genomic_DNA"/>
</dbReference>
<accession>A0AAD8XVN0</accession>